<evidence type="ECO:0000256" key="1">
    <source>
        <dbReference type="SAM" id="SignalP"/>
    </source>
</evidence>
<dbReference type="OrthoDB" id="270742at2"/>
<dbReference type="GO" id="GO:0016872">
    <property type="term" value="F:intramolecular lyase activity"/>
    <property type="evidence" value="ECO:0007669"/>
    <property type="project" value="InterPro"/>
</dbReference>
<dbReference type="Pfam" id="PF16036">
    <property type="entry name" value="Chalcone_3"/>
    <property type="match status" value="1"/>
</dbReference>
<dbReference type="KEGG" id="mya:MORIYA_2310"/>
<evidence type="ECO:0000313" key="3">
    <source>
        <dbReference type="EMBL" id="SQD78788.1"/>
    </source>
</evidence>
<dbReference type="Gene3D" id="3.50.70.10">
    <property type="match status" value="1"/>
</dbReference>
<dbReference type="AlphaFoldDB" id="A0A330LSH2"/>
<keyword evidence="3" id="KW-0413">Isomerase</keyword>
<dbReference type="SUPFAM" id="SSF54626">
    <property type="entry name" value="Chalcone isomerase"/>
    <property type="match status" value="1"/>
</dbReference>
<dbReference type="InterPro" id="IPR036298">
    <property type="entry name" value="Chalcone_isomerase_sf"/>
</dbReference>
<evidence type="ECO:0000259" key="2">
    <source>
        <dbReference type="Pfam" id="PF16036"/>
    </source>
</evidence>
<keyword evidence="4" id="KW-1185">Reference proteome</keyword>
<feature type="domain" description="Chalcone isomerase" evidence="2">
    <location>
        <begin position="20"/>
        <end position="182"/>
    </location>
</feature>
<dbReference type="InterPro" id="IPR016088">
    <property type="entry name" value="Chalcone_isomerase_3-sand"/>
</dbReference>
<organism evidence="3 4">
    <name type="scientific">Moritella yayanosii</name>
    <dbReference type="NCBI Taxonomy" id="69539"/>
    <lineage>
        <taxon>Bacteria</taxon>
        <taxon>Pseudomonadati</taxon>
        <taxon>Pseudomonadota</taxon>
        <taxon>Gammaproteobacteria</taxon>
        <taxon>Alteromonadales</taxon>
        <taxon>Moritellaceae</taxon>
        <taxon>Moritella</taxon>
    </lineage>
</organism>
<gene>
    <name evidence="3" type="ORF">MORIYA_2310</name>
</gene>
<dbReference type="RefSeq" id="WP_112715085.1">
    <property type="nucleotide sequence ID" value="NZ_LS483250.1"/>
</dbReference>
<feature type="chain" id="PRO_5016360772" evidence="1">
    <location>
        <begin position="20"/>
        <end position="183"/>
    </location>
</feature>
<evidence type="ECO:0000313" key="4">
    <source>
        <dbReference type="Proteomes" id="UP000250163"/>
    </source>
</evidence>
<proteinExistence type="predicted"/>
<name>A0A330LSH2_9GAMM</name>
<feature type="signal peptide" evidence="1">
    <location>
        <begin position="1"/>
        <end position="19"/>
    </location>
</feature>
<sequence>MNKLATLASAILFSFSVNAAQEVSGVSVPDSVSVEGTLLNYQGAGVRSKFFIDLYVGSLFTQTASKDVVKSQDVSAIRLNIISGLITSEKMVSAINDGLDSATAGNTAPISAEIAEFIGVFSAEIAKGDQFTLVSTPGKGLVTYKNNEKLSTINNDVFRQAVLSIWLGDEPADDDLKEDMLGL</sequence>
<dbReference type="Proteomes" id="UP000250163">
    <property type="component" value="Chromosome MORIYA"/>
</dbReference>
<dbReference type="EMBL" id="LS483250">
    <property type="protein sequence ID" value="SQD78788.1"/>
    <property type="molecule type" value="Genomic_DNA"/>
</dbReference>
<reference evidence="4" key="1">
    <citation type="submission" date="2018-05" db="EMBL/GenBank/DDBJ databases">
        <authorList>
            <person name="Cea G.-C."/>
            <person name="William W."/>
        </authorList>
    </citation>
    <scope>NUCLEOTIDE SEQUENCE [LARGE SCALE GENOMIC DNA]</scope>
    <source>
        <strain evidence="4">DB21MT 5</strain>
    </source>
</reference>
<accession>A0A330LSH2</accession>
<dbReference type="InterPro" id="IPR016087">
    <property type="entry name" value="Chalcone_isomerase"/>
</dbReference>
<keyword evidence="1" id="KW-0732">Signal</keyword>
<protein>
    <submittedName>
        <fullName evidence="3">Chalcone isomerase</fullName>
    </submittedName>
</protein>